<accession>A0A5C5YMR9</accession>
<dbReference type="Gene3D" id="3.20.20.80">
    <property type="entry name" value="Glycosidases"/>
    <property type="match status" value="1"/>
</dbReference>
<protein>
    <submittedName>
        <fullName evidence="3">Carbohydrate binding module (Family 6)</fullName>
    </submittedName>
</protein>
<evidence type="ECO:0000256" key="1">
    <source>
        <dbReference type="ARBA" id="ARBA00022729"/>
    </source>
</evidence>
<dbReference type="CDD" id="cd04084">
    <property type="entry name" value="CBM6_xylanase-like"/>
    <property type="match status" value="1"/>
</dbReference>
<dbReference type="GO" id="GO:0000272">
    <property type="term" value="P:polysaccharide catabolic process"/>
    <property type="evidence" value="ECO:0007669"/>
    <property type="project" value="InterPro"/>
</dbReference>
<keyword evidence="1" id="KW-0732">Signal</keyword>
<dbReference type="GO" id="GO:0030246">
    <property type="term" value="F:carbohydrate binding"/>
    <property type="evidence" value="ECO:0007669"/>
    <property type="project" value="InterPro"/>
</dbReference>
<dbReference type="Proteomes" id="UP000315010">
    <property type="component" value="Unassembled WGS sequence"/>
</dbReference>
<feature type="domain" description="CBM6" evidence="2">
    <location>
        <begin position="752"/>
        <end position="890"/>
    </location>
</feature>
<dbReference type="Gene3D" id="2.60.120.260">
    <property type="entry name" value="Galactose-binding domain-like"/>
    <property type="match status" value="1"/>
</dbReference>
<dbReference type="InterPro" id="IPR006584">
    <property type="entry name" value="Cellulose-bd_IV"/>
</dbReference>
<dbReference type="AlphaFoldDB" id="A0A5C5YMR9"/>
<dbReference type="InterPro" id="IPR036439">
    <property type="entry name" value="Dockerin_dom_sf"/>
</dbReference>
<gene>
    <name evidence="3" type="ORF">CA13_66740</name>
</gene>
<dbReference type="SUPFAM" id="SSF63446">
    <property type="entry name" value="Type I dockerin domain"/>
    <property type="match status" value="1"/>
</dbReference>
<dbReference type="InterPro" id="IPR005084">
    <property type="entry name" value="CBM6"/>
</dbReference>
<proteinExistence type="predicted"/>
<dbReference type="SUPFAM" id="SSF51445">
    <property type="entry name" value="(Trans)glycosidases"/>
    <property type="match status" value="1"/>
</dbReference>
<evidence type="ECO:0000313" key="4">
    <source>
        <dbReference type="Proteomes" id="UP000315010"/>
    </source>
</evidence>
<comment type="caution">
    <text evidence="3">The sequence shown here is derived from an EMBL/GenBank/DDBJ whole genome shotgun (WGS) entry which is preliminary data.</text>
</comment>
<dbReference type="SMART" id="SM00606">
    <property type="entry name" value="CBD_IV"/>
    <property type="match status" value="1"/>
</dbReference>
<reference evidence="3 4" key="1">
    <citation type="submission" date="2019-02" db="EMBL/GenBank/DDBJ databases">
        <title>Deep-cultivation of Planctomycetes and their phenomic and genomic characterization uncovers novel biology.</title>
        <authorList>
            <person name="Wiegand S."/>
            <person name="Jogler M."/>
            <person name="Boedeker C."/>
            <person name="Pinto D."/>
            <person name="Vollmers J."/>
            <person name="Rivas-Marin E."/>
            <person name="Kohn T."/>
            <person name="Peeters S.H."/>
            <person name="Heuer A."/>
            <person name="Rast P."/>
            <person name="Oberbeckmann S."/>
            <person name="Bunk B."/>
            <person name="Jeske O."/>
            <person name="Meyerdierks A."/>
            <person name="Storesund J.E."/>
            <person name="Kallscheuer N."/>
            <person name="Luecker S."/>
            <person name="Lage O.M."/>
            <person name="Pohl T."/>
            <person name="Merkel B.J."/>
            <person name="Hornburger P."/>
            <person name="Mueller R.-W."/>
            <person name="Bruemmer F."/>
            <person name="Labrenz M."/>
            <person name="Spormann A.M."/>
            <person name="Op Den Camp H."/>
            <person name="Overmann J."/>
            <person name="Amann R."/>
            <person name="Jetten M.S.M."/>
            <person name="Mascher T."/>
            <person name="Medema M.H."/>
            <person name="Devos D.P."/>
            <person name="Kaster A.-K."/>
            <person name="Ovreas L."/>
            <person name="Rohde M."/>
            <person name="Galperin M.Y."/>
            <person name="Jogler C."/>
        </authorList>
    </citation>
    <scope>NUCLEOTIDE SEQUENCE [LARGE SCALE GENOMIC DNA]</scope>
    <source>
        <strain evidence="3 4">CA13</strain>
    </source>
</reference>
<name>A0A5C5YMR9_9BACT</name>
<evidence type="ECO:0000313" key="3">
    <source>
        <dbReference type="EMBL" id="TWT76183.1"/>
    </source>
</evidence>
<dbReference type="SUPFAM" id="SSF49785">
    <property type="entry name" value="Galactose-binding domain-like"/>
    <property type="match status" value="1"/>
</dbReference>
<keyword evidence="4" id="KW-1185">Reference proteome</keyword>
<dbReference type="OrthoDB" id="225611at2"/>
<sequence>METAKLNLLSRFSIHVCFAAVLGLFFCSLSYGADVYWTGNVNNAWENNGNWSPTTGPADTDYIYISSGTVNFSASSGTSANLRGFRQTGGALNISGGTLEVAQLASAYSSFDGDVVQTGGVATINAVQIGSAVGESGSYEVNGGELRIGRASGVASLYLGANRQYSASGTGNLTIAAGTVVTRSMVKLGDATAAGTGNFTVLGSQPSQIGVGGANDDIDGVWHQHSGSSLIVRFDVGGCTPIFLHDNSNTTGTSATFESGSLLDVDHLSGDGGGTWTVMEVENGDIIDNGLALASSVDASVWSFEIDNSGANGKLLVTAVGEQAGFDLVVGNMKQQKMRYGMDYERLWYWTGGLNSSERDLIAKWSAIDTRIDYIRVAINSAFELEKGDLDFSAYTNKIIPLMQEMKDANPDIKFFASPRPLNEAISGAAWQPYPRWVTGDDGSGNFDFDWQECAYYLEDYIELMKSYGFKISFLDMTNEWQSTGFSGSRITTGDVRDIVGYLKANLDPADMPLIVAPSAWNYSQGASWIDSLDISQARRDAVDIASCHNTNRTGTAQQFADKVREILPADTEIWNTEVHGWKSTSGENETTSFYYMLEKIRAGFSGLNGWLALGTTNQGHCYILNPSGTPTRNVKYFIFKKLSETSNYGNALEILLEPAQLSHTAALIKGNLMTVWVINQGTSDVPLFITPVGRTISESDVKRTRWTDPSDVEGFVTRESVNSSGALWSSIPGESVCCFEVLLDPEDHPYTIIQAEDEDDFSGLQEEQSGDDDGTLNQGYIEDGDWARYNDIRLVENSAMRFRVARPAGRDDGWIEVYLGSTGASTASILAGTPVGKVAVPETGNWQEYETIEAYIESAAGDYDVVLKFDEVGSTSGKSLFNFNWLSVVSPEPTVLLGDANDDGVFNNGDIGQFVNALLNPTIYQMMYPNVDPNVRLDMNGDGFFNNGDIGAFVSALTGG</sequence>
<organism evidence="3 4">
    <name type="scientific">Novipirellula herctigrandis</name>
    <dbReference type="NCBI Taxonomy" id="2527986"/>
    <lineage>
        <taxon>Bacteria</taxon>
        <taxon>Pseudomonadati</taxon>
        <taxon>Planctomycetota</taxon>
        <taxon>Planctomycetia</taxon>
        <taxon>Pirellulales</taxon>
        <taxon>Pirellulaceae</taxon>
        <taxon>Novipirellula</taxon>
    </lineage>
</organism>
<dbReference type="InterPro" id="IPR008979">
    <property type="entry name" value="Galactose-bd-like_sf"/>
</dbReference>
<dbReference type="EMBL" id="SJPJ01000002">
    <property type="protein sequence ID" value="TWT76183.1"/>
    <property type="molecule type" value="Genomic_DNA"/>
</dbReference>
<evidence type="ECO:0000259" key="2">
    <source>
        <dbReference type="PROSITE" id="PS51175"/>
    </source>
</evidence>
<dbReference type="InterPro" id="IPR017853">
    <property type="entry name" value="GH"/>
</dbReference>
<dbReference type="PROSITE" id="PS51175">
    <property type="entry name" value="CBM6"/>
    <property type="match status" value="1"/>
</dbReference>
<dbReference type="Pfam" id="PF03422">
    <property type="entry name" value="CBM_6"/>
    <property type="match status" value="1"/>
</dbReference>